<dbReference type="KEGG" id="vg:40076573"/>
<dbReference type="RefSeq" id="YP_009600764.1">
    <property type="nucleotide sequence ID" value="NC_041927.1"/>
</dbReference>
<dbReference type="PANTHER" id="PTHR11573:SF6">
    <property type="entry name" value="RIBONUCLEOSIDE-DIPHOSPHATE REDUCTASE LARGE SUBUNIT"/>
    <property type="match status" value="1"/>
</dbReference>
<keyword evidence="6" id="KW-1185">Reference proteome</keyword>
<dbReference type="NCBIfam" id="NF006577">
    <property type="entry name" value="PRK09102.1"/>
    <property type="match status" value="1"/>
</dbReference>
<feature type="domain" description="Ribonucleotide reductase large subunit C-terminal" evidence="4">
    <location>
        <begin position="57"/>
        <end position="375"/>
    </location>
</feature>
<comment type="function">
    <text evidence="2">Provides the precursors necessary for DNA synthesis. Catalyzes the biosynthesis of deoxyribonucleotides from the corresponding ribonucleotides.</text>
</comment>
<dbReference type="Gene3D" id="3.20.70.20">
    <property type="match status" value="1"/>
</dbReference>
<comment type="catalytic activity">
    <reaction evidence="2">
        <text>a 2'-deoxyribonucleoside 5'-diphosphate + [thioredoxin]-disulfide + H2O = a ribonucleoside 5'-diphosphate + [thioredoxin]-dithiol</text>
        <dbReference type="Rhea" id="RHEA:23252"/>
        <dbReference type="Rhea" id="RHEA-COMP:10698"/>
        <dbReference type="Rhea" id="RHEA-COMP:10700"/>
        <dbReference type="ChEBI" id="CHEBI:15377"/>
        <dbReference type="ChEBI" id="CHEBI:29950"/>
        <dbReference type="ChEBI" id="CHEBI:50058"/>
        <dbReference type="ChEBI" id="CHEBI:57930"/>
        <dbReference type="ChEBI" id="CHEBI:73316"/>
        <dbReference type="EC" id="1.17.4.1"/>
    </reaction>
</comment>
<dbReference type="GO" id="GO:0004748">
    <property type="term" value="F:ribonucleoside-diphosphate reductase activity, thioredoxin disulfide as acceptor"/>
    <property type="evidence" value="ECO:0007669"/>
    <property type="project" value="UniProtKB-EC"/>
</dbReference>
<dbReference type="GO" id="GO:0005524">
    <property type="term" value="F:ATP binding"/>
    <property type="evidence" value="ECO:0007669"/>
    <property type="project" value="InterPro"/>
</dbReference>
<dbReference type="EMBL" id="KY629563">
    <property type="protein sequence ID" value="ARK07435.1"/>
    <property type="molecule type" value="Genomic_DNA"/>
</dbReference>
<protein>
    <recommendedName>
        <fullName evidence="2">Ribonucleoside-diphosphate reductase</fullName>
        <ecNumber evidence="2">1.17.4.1</ecNumber>
    </recommendedName>
</protein>
<keyword evidence="2" id="KW-0215">Deoxyribonucleotide synthesis</keyword>
<dbReference type="PANTHER" id="PTHR11573">
    <property type="entry name" value="RIBONUCLEOSIDE-DIPHOSPHATE REDUCTASE LARGE CHAIN"/>
    <property type="match status" value="1"/>
</dbReference>
<proteinExistence type="inferred from homology"/>
<dbReference type="GeneID" id="40076573"/>
<sequence>MVPGETSPQHAFGRACAAFADDAEHGNRLYQYVSRGWFMFATPLLSNGGTGRGLPISCFLNYMPDSRRGIIDHYEETAMLSSVGGGVGAYIGDLRSLGTSTSKGSATSGALAFTVPMDRWILAFSQGKTRRGSYAAYLDVSHPEIEEWLEMRKPSGGDANRKALNLHNAVNLTDDFMAAVRDDAMFPLVDPKTKQVTKEVHARTLFRKMVEVRKQTGEPYMVFIDTINKALPQPLKDKGLKVHHSNLCTEITLPTSEDRTAVCCLSSINVAAWDEWKDDPLFIEDLMRMLDNALEDFIQNAPPELWRAVNSAKSERSVGLGAMGWHTFLQDRMMPWDSDVARGWNLMIFNHIRKQADAASLKLGAERGEAPDMAGTGERFAHKLALAPNASSSIFLNISPATEQWPANFFVHKTLTGSHNVKNPSLQRLLAKKGLDTTAIWDSIIATGSVQHLTEELTDHERRVFLTAFETDQRHTLQFFADRTPKIDQAQSLNLFIPAFVDAGYLMELHFRAWELGIKSLYYLRTQTTQKGEDVNAKVERIHLVADNDTAPEPEACLACEG</sequence>
<gene>
    <name evidence="5" type="primary">nrdZ</name>
    <name evidence="5" type="ORF">LAV_00035</name>
</gene>
<dbReference type="InterPro" id="IPR000788">
    <property type="entry name" value="RNR_lg_C"/>
</dbReference>
<dbReference type="InterPro" id="IPR013509">
    <property type="entry name" value="RNR_lsu_N"/>
</dbReference>
<comment type="similarity">
    <text evidence="1 2">Belongs to the ribonucleoside diphosphate reductase large chain family.</text>
</comment>
<dbReference type="PRINTS" id="PR01183">
    <property type="entry name" value="RIBORDTASEM1"/>
</dbReference>
<dbReference type="Proteomes" id="UP000223906">
    <property type="component" value="Segment"/>
</dbReference>
<dbReference type="InterPro" id="IPR039718">
    <property type="entry name" value="Rrm1"/>
</dbReference>
<organism evidence="5 6">
    <name type="scientific">Sphingobium phage Lacusarx</name>
    <dbReference type="NCBI Taxonomy" id="1980139"/>
    <lineage>
        <taxon>Viruses</taxon>
        <taxon>Duplodnaviria</taxon>
        <taxon>Heunggongvirae</taxon>
        <taxon>Uroviricota</taxon>
        <taxon>Caudoviricetes</taxon>
        <taxon>Lacusarxvirus</taxon>
        <taxon>Lacusarxvirus lacusarx</taxon>
    </lineage>
</organism>
<feature type="domain" description="Ribonucleotide reductase large subunit N-terminal" evidence="3">
    <location>
        <begin position="5"/>
        <end position="53"/>
    </location>
</feature>
<dbReference type="Pfam" id="PF02867">
    <property type="entry name" value="Ribonuc_red_lgC"/>
    <property type="match status" value="1"/>
</dbReference>
<evidence type="ECO:0000313" key="5">
    <source>
        <dbReference type="EMBL" id="ARK07435.1"/>
    </source>
</evidence>
<reference evidence="5 6" key="1">
    <citation type="submission" date="2017-02" db="EMBL/GenBank/DDBJ databases">
        <title>The first characterized phage against a member of the ecologically important #sphingomonads reveals high dissimilarity against all other known phages.</title>
        <authorList>
            <person name="Nielsen T.K."/>
            <person name="Carstens A.B."/>
            <person name="Kot W."/>
            <person name="Lametsch R."/>
            <person name="Neve H."/>
            <person name="Hansen L.H."/>
        </authorList>
    </citation>
    <scope>NUCLEOTIDE SEQUENCE [LARGE SCALE GENOMIC DNA]</scope>
</reference>
<dbReference type="OrthoDB" id="2980at10239"/>
<keyword evidence="2" id="KW-0560">Oxidoreductase</keyword>
<evidence type="ECO:0000256" key="2">
    <source>
        <dbReference type="RuleBase" id="RU003410"/>
    </source>
</evidence>
<evidence type="ECO:0000259" key="3">
    <source>
        <dbReference type="Pfam" id="PF00317"/>
    </source>
</evidence>
<name>A0A1W6DX06_9CAUD</name>
<dbReference type="SUPFAM" id="SSF51998">
    <property type="entry name" value="PFL-like glycyl radical enzymes"/>
    <property type="match status" value="1"/>
</dbReference>
<dbReference type="EC" id="1.17.4.1" evidence="2"/>
<evidence type="ECO:0000259" key="4">
    <source>
        <dbReference type="Pfam" id="PF02867"/>
    </source>
</evidence>
<dbReference type="GO" id="GO:0009263">
    <property type="term" value="P:deoxyribonucleotide biosynthetic process"/>
    <property type="evidence" value="ECO:0007669"/>
    <property type="project" value="UniProtKB-KW"/>
</dbReference>
<evidence type="ECO:0000256" key="1">
    <source>
        <dbReference type="ARBA" id="ARBA00010406"/>
    </source>
</evidence>
<evidence type="ECO:0000313" key="6">
    <source>
        <dbReference type="Proteomes" id="UP000223906"/>
    </source>
</evidence>
<accession>A0A1W6DX06</accession>
<dbReference type="Pfam" id="PF00317">
    <property type="entry name" value="Ribonuc_red_lgN"/>
    <property type="match status" value="1"/>
</dbReference>